<evidence type="ECO:0000256" key="1">
    <source>
        <dbReference type="SAM" id="SignalP"/>
    </source>
</evidence>
<reference evidence="3" key="1">
    <citation type="submission" date="2017-06" db="EMBL/GenBank/DDBJ databases">
        <authorList>
            <person name="Varghese N."/>
            <person name="Submissions S."/>
        </authorList>
    </citation>
    <scope>NUCLEOTIDE SEQUENCE [LARGE SCALE GENOMIC DNA]</scope>
    <source>
        <strain evidence="3">DSM 28041</strain>
    </source>
</reference>
<organism evidence="2 3">
    <name type="scientific">Hymenobacter mucosus</name>
    <dbReference type="NCBI Taxonomy" id="1411120"/>
    <lineage>
        <taxon>Bacteria</taxon>
        <taxon>Pseudomonadati</taxon>
        <taxon>Bacteroidota</taxon>
        <taxon>Cytophagia</taxon>
        <taxon>Cytophagales</taxon>
        <taxon>Hymenobacteraceae</taxon>
        <taxon>Hymenobacter</taxon>
    </lineage>
</organism>
<gene>
    <name evidence="2" type="ORF">SAMN06269173_10161</name>
</gene>
<proteinExistence type="predicted"/>
<dbReference type="AlphaFoldDB" id="A0A238V3W1"/>
<evidence type="ECO:0000313" key="2">
    <source>
        <dbReference type="EMBL" id="SNR28871.1"/>
    </source>
</evidence>
<keyword evidence="1" id="KW-0732">Signal</keyword>
<protein>
    <submittedName>
        <fullName evidence="2">Uncharacterized protein</fullName>
    </submittedName>
</protein>
<name>A0A238V3W1_9BACT</name>
<feature type="signal peptide" evidence="1">
    <location>
        <begin position="1"/>
        <end position="18"/>
    </location>
</feature>
<dbReference type="Proteomes" id="UP000198310">
    <property type="component" value="Unassembled WGS sequence"/>
</dbReference>
<accession>A0A238V3W1</accession>
<evidence type="ECO:0000313" key="3">
    <source>
        <dbReference type="Proteomes" id="UP000198310"/>
    </source>
</evidence>
<sequence>MSLSLAALIGLVSLPLFQQQPLSTDSLVIFKAGRHYHYRALFVSPAGDTLSRESITLTPSGTPWIGQPSKQTAFSLQFHYTPQDSLTFLAYPNPKSKPKEKPEVYTWSRSIVTGAIENRKEILIHPIRNNQYEHSEVAPFPQIKIPSLQVGGNWNSMTVIMTGWGAFKGTVKSHYEVEKQVPRQYGNLTLADCWLVHAVGRHSKLGTSYLDFYFHPQYGFTEMKYRFYDGTIISFVLEKVTDQP</sequence>
<dbReference type="RefSeq" id="WP_089331275.1">
    <property type="nucleotide sequence ID" value="NZ_FZNS01000001.1"/>
</dbReference>
<keyword evidence="3" id="KW-1185">Reference proteome</keyword>
<feature type="chain" id="PRO_5012828069" evidence="1">
    <location>
        <begin position="19"/>
        <end position="244"/>
    </location>
</feature>
<dbReference type="EMBL" id="FZNS01000001">
    <property type="protein sequence ID" value="SNR28871.1"/>
    <property type="molecule type" value="Genomic_DNA"/>
</dbReference>